<protein>
    <submittedName>
        <fullName evidence="1">SJCHGC09003 protein</fullName>
    </submittedName>
</protein>
<sequence>MTAVEGFDPRLQLPFSALITGPSNSGKTCFVKTILENSEHVLYQKPDNVVWCYSCYQPLYDELLKTIKIKFVEGIPDTLSDDELLPPHKNNLLVLEICYLQVANIPKLPERLPNILIKETCP</sequence>
<reference evidence="1" key="1">
    <citation type="journal article" date="2006" name="PLoS Pathog.">
        <title>New perspectives on host-parasite interplay by comparative transcriptomic and proteomic analyses of Schistosoma japonicum.</title>
        <authorList>
            <person name="Liu F."/>
            <person name="Lu J."/>
            <person name="Hu W."/>
            <person name="Wang S.Y."/>
            <person name="Cui S.J."/>
            <person name="Chi M."/>
            <person name="Yan Q."/>
            <person name="Wang X.R."/>
            <person name="Song H.D."/>
            <person name="Xu X.N."/>
            <person name="Wang J.J."/>
            <person name="Zhang X.L."/>
            <person name="Zhang X."/>
            <person name="Wang Z.Q."/>
            <person name="Xue C.L."/>
            <person name="Brindley P.J."/>
            <person name="McManus D.P."/>
            <person name="Yang P.Y."/>
            <person name="Feng Z."/>
            <person name="Chen Z."/>
            <person name="Han Z.G."/>
        </authorList>
    </citation>
    <scope>NUCLEOTIDE SEQUENCE</scope>
</reference>
<proteinExistence type="evidence at transcript level"/>
<evidence type="ECO:0000313" key="1">
    <source>
        <dbReference type="EMBL" id="ABA40296.1"/>
    </source>
</evidence>
<feature type="non-terminal residue" evidence="1">
    <location>
        <position position="122"/>
    </location>
</feature>
<organism evidence="1">
    <name type="scientific">Schistosoma japonicum</name>
    <name type="common">Blood fluke</name>
    <dbReference type="NCBI Taxonomy" id="6182"/>
    <lineage>
        <taxon>Eukaryota</taxon>
        <taxon>Metazoa</taxon>
        <taxon>Spiralia</taxon>
        <taxon>Lophotrochozoa</taxon>
        <taxon>Platyhelminthes</taxon>
        <taxon>Trematoda</taxon>
        <taxon>Digenea</taxon>
        <taxon>Strigeidida</taxon>
        <taxon>Schistosomatoidea</taxon>
        <taxon>Schistosomatidae</taxon>
        <taxon>Schistosoma</taxon>
    </lineage>
</organism>
<accession>Q3KZE5</accession>
<name>Q3KZE5_SCHJA</name>
<dbReference type="EMBL" id="AY809237">
    <property type="protein sequence ID" value="ABA40296.1"/>
    <property type="molecule type" value="mRNA"/>
</dbReference>
<dbReference type="AlphaFoldDB" id="Q3KZE5"/>